<protein>
    <submittedName>
        <fullName evidence="2">Uncharacterized protein</fullName>
    </submittedName>
</protein>
<dbReference type="Proteomes" id="UP001374535">
    <property type="component" value="Chromosome 5"/>
</dbReference>
<proteinExistence type="predicted"/>
<gene>
    <name evidence="2" type="ORF">V8G54_015836</name>
</gene>
<reference evidence="2 3" key="1">
    <citation type="journal article" date="2023" name="Life. Sci Alliance">
        <title>Evolutionary insights into 3D genome organization and epigenetic landscape of Vigna mungo.</title>
        <authorList>
            <person name="Junaid A."/>
            <person name="Singh B."/>
            <person name="Bhatia S."/>
        </authorList>
    </citation>
    <scope>NUCLEOTIDE SEQUENCE [LARGE SCALE GENOMIC DNA]</scope>
    <source>
        <strain evidence="2">Urdbean</strain>
    </source>
</reference>
<dbReference type="PRINTS" id="PR01217">
    <property type="entry name" value="PRICHEXTENSN"/>
</dbReference>
<feature type="compositionally biased region" description="Low complexity" evidence="1">
    <location>
        <begin position="30"/>
        <end position="45"/>
    </location>
</feature>
<evidence type="ECO:0000313" key="2">
    <source>
        <dbReference type="EMBL" id="WVZ11306.1"/>
    </source>
</evidence>
<feature type="compositionally biased region" description="Pro residues" evidence="1">
    <location>
        <begin position="46"/>
        <end position="57"/>
    </location>
</feature>
<name>A0AAQ3NK19_VIGMU</name>
<organism evidence="2 3">
    <name type="scientific">Vigna mungo</name>
    <name type="common">Black gram</name>
    <name type="synonym">Phaseolus mungo</name>
    <dbReference type="NCBI Taxonomy" id="3915"/>
    <lineage>
        <taxon>Eukaryota</taxon>
        <taxon>Viridiplantae</taxon>
        <taxon>Streptophyta</taxon>
        <taxon>Embryophyta</taxon>
        <taxon>Tracheophyta</taxon>
        <taxon>Spermatophyta</taxon>
        <taxon>Magnoliopsida</taxon>
        <taxon>eudicotyledons</taxon>
        <taxon>Gunneridae</taxon>
        <taxon>Pentapetalae</taxon>
        <taxon>rosids</taxon>
        <taxon>fabids</taxon>
        <taxon>Fabales</taxon>
        <taxon>Fabaceae</taxon>
        <taxon>Papilionoideae</taxon>
        <taxon>50 kb inversion clade</taxon>
        <taxon>NPAAA clade</taxon>
        <taxon>indigoferoid/millettioid clade</taxon>
        <taxon>Phaseoleae</taxon>
        <taxon>Vigna</taxon>
    </lineage>
</organism>
<feature type="region of interest" description="Disordered" evidence="1">
    <location>
        <begin position="1"/>
        <end position="113"/>
    </location>
</feature>
<dbReference type="EMBL" id="CP144696">
    <property type="protein sequence ID" value="WVZ11306.1"/>
    <property type="molecule type" value="Genomic_DNA"/>
</dbReference>
<evidence type="ECO:0000313" key="3">
    <source>
        <dbReference type="Proteomes" id="UP001374535"/>
    </source>
</evidence>
<evidence type="ECO:0000256" key="1">
    <source>
        <dbReference type="SAM" id="MobiDB-lite"/>
    </source>
</evidence>
<dbReference type="AlphaFoldDB" id="A0AAQ3NK19"/>
<keyword evidence="3" id="KW-1185">Reference proteome</keyword>
<sequence length="169" mass="17409">MADSASSPATLPPNPQPSESALPNPPDPLPQSSTPPSSTTLAANPNPNPTLLPPPPALLFQAGTTPQVPGVLPPSFRPLAPQVPQFSPVPAPHPVYQNPAVPPPGVASAAPPQQMQPMMSYQVQPGNPAMRPFTPIPNGYAPAPTVTPAGGSFIQLFLVPFVSVNLHLI</sequence>
<accession>A0AAQ3NK19</accession>